<keyword evidence="3" id="KW-1185">Reference proteome</keyword>
<feature type="compositionally biased region" description="Polar residues" evidence="1">
    <location>
        <begin position="693"/>
        <end position="702"/>
    </location>
</feature>
<feature type="compositionally biased region" description="Acidic residues" evidence="1">
    <location>
        <begin position="246"/>
        <end position="263"/>
    </location>
</feature>
<gene>
    <name evidence="2" type="ORF">FB45DRAFT_939485</name>
</gene>
<accession>A0AAD7B735</accession>
<feature type="compositionally biased region" description="Low complexity" evidence="1">
    <location>
        <begin position="603"/>
        <end position="615"/>
    </location>
</feature>
<evidence type="ECO:0000256" key="1">
    <source>
        <dbReference type="SAM" id="MobiDB-lite"/>
    </source>
</evidence>
<dbReference type="EMBL" id="JARKIF010000030">
    <property type="protein sequence ID" value="KAJ7612653.1"/>
    <property type="molecule type" value="Genomic_DNA"/>
</dbReference>
<reference evidence="2" key="1">
    <citation type="submission" date="2023-03" db="EMBL/GenBank/DDBJ databases">
        <title>Massive genome expansion in bonnet fungi (Mycena s.s.) driven by repeated elements and novel gene families across ecological guilds.</title>
        <authorList>
            <consortium name="Lawrence Berkeley National Laboratory"/>
            <person name="Harder C.B."/>
            <person name="Miyauchi S."/>
            <person name="Viragh M."/>
            <person name="Kuo A."/>
            <person name="Thoen E."/>
            <person name="Andreopoulos B."/>
            <person name="Lu D."/>
            <person name="Skrede I."/>
            <person name="Drula E."/>
            <person name="Henrissat B."/>
            <person name="Morin E."/>
            <person name="Kohler A."/>
            <person name="Barry K."/>
            <person name="LaButti K."/>
            <person name="Morin E."/>
            <person name="Salamov A."/>
            <person name="Lipzen A."/>
            <person name="Mereny Z."/>
            <person name="Hegedus B."/>
            <person name="Baldrian P."/>
            <person name="Stursova M."/>
            <person name="Weitz H."/>
            <person name="Taylor A."/>
            <person name="Grigoriev I.V."/>
            <person name="Nagy L.G."/>
            <person name="Martin F."/>
            <person name="Kauserud H."/>
        </authorList>
    </citation>
    <scope>NUCLEOTIDE SEQUENCE</scope>
    <source>
        <strain evidence="2">9284</strain>
    </source>
</reference>
<sequence>MYLTRTAEEWTSTGVKSTFTIHILWDSDNPDAGPLVAQTESCGLGWRFFCLVKSEESYPDPLGNLKMRSATATLSFDPGLLRGTNFGRLTFHTDLDNAVSLPDELFYSEFDCTTHLTEPLPIAVFKCNRTDNDIPRISISVDLDASLGINLPKPLNPRVEMALADTIRGHEVVDVKFYAYTRAAHSGSYVARPKSMCARMDVLLGHSDVLDAYLEGIAQEGFTESYLVDLDAYELAESQERFEEYDYMSDSDLDTDDEEEEQEKEQRPTKLPVASTSTLPVARRMGRVVVVKGHAYKTWNALLYYLYTRKVVFRILHSEQPPSSRIPECSVKSMYKLADAFGLTELKALALASFKSQLNPENILEETFSRFTSWYEEVQDVAIPILMQHLPNMKDGMKRILRGVCNGTRPYALDVLQKVVCREGIPMQPAPPLIPFSRASPVSRSVSPTRSWYRPHRRPPVTPVVRRHSRSRSRSPVYVPHSHAPIVIAPPPLPPALPPSMPPVVYVPQRSRSRSPRAVASPSRGMGARAPVIVQAGWCGTREAPSRSRSRSRPSHFIAPLPRARARAISPPRSRSRSRSGSYGRRSPVVISPSPPARRYSRSRSSYGQPQVIISPQPPPPPVVDMIPRSPPTSQGELASPATGFRQRNPSAVEVDSSPTARTRSLPRSGWGWGPPLRNQHSPPSRTGIAVVSHTTSTNMGRSRSRITPAPAPAGDMPGLESMQNVATEGWELFRGDGNITFERDFGQWFNPDDVGSLDLGRQ</sequence>
<comment type="caution">
    <text evidence="2">The sequence shown here is derived from an EMBL/GenBank/DDBJ whole genome shotgun (WGS) entry which is preliminary data.</text>
</comment>
<feature type="region of interest" description="Disordered" evidence="1">
    <location>
        <begin position="447"/>
        <end position="478"/>
    </location>
</feature>
<evidence type="ECO:0000313" key="3">
    <source>
        <dbReference type="Proteomes" id="UP001221142"/>
    </source>
</evidence>
<dbReference type="InterPro" id="IPR011333">
    <property type="entry name" value="SKP1/BTB/POZ_sf"/>
</dbReference>
<feature type="compositionally biased region" description="Low complexity" evidence="1">
    <location>
        <begin position="559"/>
        <end position="592"/>
    </location>
</feature>
<proteinExistence type="predicted"/>
<organism evidence="2 3">
    <name type="scientific">Roridomyces roridus</name>
    <dbReference type="NCBI Taxonomy" id="1738132"/>
    <lineage>
        <taxon>Eukaryota</taxon>
        <taxon>Fungi</taxon>
        <taxon>Dikarya</taxon>
        <taxon>Basidiomycota</taxon>
        <taxon>Agaricomycotina</taxon>
        <taxon>Agaricomycetes</taxon>
        <taxon>Agaricomycetidae</taxon>
        <taxon>Agaricales</taxon>
        <taxon>Marasmiineae</taxon>
        <taxon>Mycenaceae</taxon>
        <taxon>Roridomyces</taxon>
    </lineage>
</organism>
<dbReference type="Proteomes" id="UP001221142">
    <property type="component" value="Unassembled WGS sequence"/>
</dbReference>
<feature type="region of interest" description="Disordered" evidence="1">
    <location>
        <begin position="539"/>
        <end position="718"/>
    </location>
</feature>
<dbReference type="AlphaFoldDB" id="A0AAD7B735"/>
<evidence type="ECO:0000313" key="2">
    <source>
        <dbReference type="EMBL" id="KAJ7612653.1"/>
    </source>
</evidence>
<evidence type="ECO:0008006" key="4">
    <source>
        <dbReference type="Google" id="ProtNLM"/>
    </source>
</evidence>
<feature type="region of interest" description="Disordered" evidence="1">
    <location>
        <begin position="507"/>
        <end position="527"/>
    </location>
</feature>
<feature type="compositionally biased region" description="Low complexity" evidence="1">
    <location>
        <begin position="507"/>
        <end position="524"/>
    </location>
</feature>
<protein>
    <recommendedName>
        <fullName evidence="4">BTB domain-containing protein</fullName>
    </recommendedName>
</protein>
<feature type="compositionally biased region" description="Basic residues" evidence="1">
    <location>
        <begin position="453"/>
        <end position="473"/>
    </location>
</feature>
<dbReference type="Gene3D" id="3.30.710.10">
    <property type="entry name" value="Potassium Channel Kv1.1, Chain A"/>
    <property type="match status" value="1"/>
</dbReference>
<name>A0AAD7B735_9AGAR</name>
<feature type="region of interest" description="Disordered" evidence="1">
    <location>
        <begin position="246"/>
        <end position="273"/>
    </location>
</feature>